<dbReference type="InterPro" id="IPR001806">
    <property type="entry name" value="Small_GTPase"/>
</dbReference>
<dbReference type="AlphaFoldDB" id="A0A4V1IYF6"/>
<dbReference type="EMBL" id="KZ987842">
    <property type="protein sequence ID" value="RKP14389.1"/>
    <property type="molecule type" value="Genomic_DNA"/>
</dbReference>
<keyword evidence="4" id="KW-0636">Prenylation</keyword>
<keyword evidence="6" id="KW-1185">Reference proteome</keyword>
<keyword evidence="2" id="KW-0547">Nucleotide-binding</keyword>
<keyword evidence="3" id="KW-0342">GTP-binding</keyword>
<dbReference type="GO" id="GO:0005770">
    <property type="term" value="C:late endosome"/>
    <property type="evidence" value="ECO:0007669"/>
    <property type="project" value="TreeGrafter"/>
</dbReference>
<evidence type="ECO:0000256" key="4">
    <source>
        <dbReference type="ARBA" id="ARBA00023289"/>
    </source>
</evidence>
<evidence type="ECO:0000256" key="1">
    <source>
        <dbReference type="ARBA" id="ARBA00006270"/>
    </source>
</evidence>
<dbReference type="GO" id="GO:0003924">
    <property type="term" value="F:GTPase activity"/>
    <property type="evidence" value="ECO:0007669"/>
    <property type="project" value="InterPro"/>
</dbReference>
<dbReference type="PANTHER" id="PTHR47981">
    <property type="entry name" value="RAB FAMILY"/>
    <property type="match status" value="1"/>
</dbReference>
<evidence type="ECO:0000256" key="3">
    <source>
        <dbReference type="ARBA" id="ARBA00023134"/>
    </source>
</evidence>
<reference evidence="6" key="1">
    <citation type="journal article" date="2018" name="Nat. Microbiol.">
        <title>Leveraging single-cell genomics to expand the fungal tree of life.</title>
        <authorList>
            <person name="Ahrendt S.R."/>
            <person name="Quandt C.A."/>
            <person name="Ciobanu D."/>
            <person name="Clum A."/>
            <person name="Salamov A."/>
            <person name="Andreopoulos B."/>
            <person name="Cheng J.F."/>
            <person name="Woyke T."/>
            <person name="Pelin A."/>
            <person name="Henrissat B."/>
            <person name="Reynolds N.K."/>
            <person name="Benny G.L."/>
            <person name="Smith M.E."/>
            <person name="James T.Y."/>
            <person name="Grigoriev I.V."/>
        </authorList>
    </citation>
    <scope>NUCLEOTIDE SEQUENCE [LARGE SCALE GENOMIC DNA]</scope>
</reference>
<evidence type="ECO:0000313" key="5">
    <source>
        <dbReference type="EMBL" id="RKP14389.1"/>
    </source>
</evidence>
<comment type="similarity">
    <text evidence="1">Belongs to the small GTPase superfamily. Rab family.</text>
</comment>
<dbReference type="SUPFAM" id="SSF52540">
    <property type="entry name" value="P-loop containing nucleoside triphosphate hydrolases"/>
    <property type="match status" value="1"/>
</dbReference>
<dbReference type="PROSITE" id="PS51419">
    <property type="entry name" value="RAB"/>
    <property type="match status" value="1"/>
</dbReference>
<keyword evidence="5" id="KW-0378">Hydrolase</keyword>
<dbReference type="GO" id="GO:0005525">
    <property type="term" value="F:GTP binding"/>
    <property type="evidence" value="ECO:0007669"/>
    <property type="project" value="UniProtKB-KW"/>
</dbReference>
<keyword evidence="4" id="KW-0449">Lipoprotein</keyword>
<feature type="non-terminal residue" evidence="5">
    <location>
        <position position="132"/>
    </location>
</feature>
<dbReference type="PANTHER" id="PTHR47981:SF20">
    <property type="entry name" value="RAS-RELATED PROTEIN RAB-7A"/>
    <property type="match status" value="1"/>
</dbReference>
<dbReference type="Proteomes" id="UP000267251">
    <property type="component" value="Unassembled WGS sequence"/>
</dbReference>
<dbReference type="SMART" id="SM00173">
    <property type="entry name" value="RAS"/>
    <property type="match status" value="1"/>
</dbReference>
<proteinExistence type="inferred from homology"/>
<dbReference type="Gene3D" id="3.40.50.300">
    <property type="entry name" value="P-loop containing nucleotide triphosphate hydrolases"/>
    <property type="match status" value="1"/>
</dbReference>
<name>A0A4V1IYF6_9FUNG</name>
<evidence type="ECO:0000256" key="2">
    <source>
        <dbReference type="ARBA" id="ARBA00022741"/>
    </source>
</evidence>
<accession>A0A4V1IYF6</accession>
<dbReference type="Pfam" id="PF00071">
    <property type="entry name" value="Ras"/>
    <property type="match status" value="1"/>
</dbReference>
<dbReference type="InterPro" id="IPR005225">
    <property type="entry name" value="Small_GTP-bd"/>
</dbReference>
<gene>
    <name evidence="5" type="ORF">BJ684DRAFT_8663</name>
</gene>
<dbReference type="SMART" id="SM00175">
    <property type="entry name" value="RAB"/>
    <property type="match status" value="1"/>
</dbReference>
<dbReference type="PROSITE" id="PS51421">
    <property type="entry name" value="RAS"/>
    <property type="match status" value="1"/>
</dbReference>
<organism evidence="5 6">
    <name type="scientific">Piptocephalis cylindrospora</name>
    <dbReference type="NCBI Taxonomy" id="1907219"/>
    <lineage>
        <taxon>Eukaryota</taxon>
        <taxon>Fungi</taxon>
        <taxon>Fungi incertae sedis</taxon>
        <taxon>Zoopagomycota</taxon>
        <taxon>Zoopagomycotina</taxon>
        <taxon>Zoopagomycetes</taxon>
        <taxon>Zoopagales</taxon>
        <taxon>Piptocephalidaceae</taxon>
        <taxon>Piptocephalis</taxon>
    </lineage>
</organism>
<dbReference type="PRINTS" id="PR00449">
    <property type="entry name" value="RASTRNSFRMNG"/>
</dbReference>
<protein>
    <submittedName>
        <fullName evidence="5">P-loop containing nucleoside triphosphate hydrolase protein</fullName>
    </submittedName>
</protein>
<dbReference type="SMART" id="SM00174">
    <property type="entry name" value="RHO"/>
    <property type="match status" value="1"/>
</dbReference>
<dbReference type="FunFam" id="3.40.50.300:FF:001447">
    <property type="entry name" value="Ras-related protein Rab-1B"/>
    <property type="match status" value="1"/>
</dbReference>
<dbReference type="OrthoDB" id="9989112at2759"/>
<dbReference type="InterPro" id="IPR027417">
    <property type="entry name" value="P-loop_NTPase"/>
</dbReference>
<dbReference type="NCBIfam" id="TIGR00231">
    <property type="entry name" value="small_GTP"/>
    <property type="match status" value="1"/>
</dbReference>
<evidence type="ECO:0000313" key="6">
    <source>
        <dbReference type="Proteomes" id="UP000267251"/>
    </source>
</evidence>
<sequence>MPQKHTFKVVLIGDGGVGKTSLRNQYIHNRFAATYKATIGADFLSAEVEGADGRRVLLQVWDTAGQERFASLGKAFYRGADACILVYSVASYASFASLDRWRRDFLCHASPADPAAFPFIIVGNKSDLGEER</sequence>